<dbReference type="AlphaFoldDB" id="A0AAD6Y407"/>
<dbReference type="Pfam" id="PF02353">
    <property type="entry name" value="CMAS"/>
    <property type="match status" value="1"/>
</dbReference>
<proteinExistence type="predicted"/>
<dbReference type="InterPro" id="IPR050723">
    <property type="entry name" value="CFA/CMAS"/>
</dbReference>
<gene>
    <name evidence="1" type="ORF">GGX14DRAFT_474755</name>
</gene>
<evidence type="ECO:0000313" key="2">
    <source>
        <dbReference type="Proteomes" id="UP001219525"/>
    </source>
</evidence>
<organism evidence="1 2">
    <name type="scientific">Mycena pura</name>
    <dbReference type="NCBI Taxonomy" id="153505"/>
    <lineage>
        <taxon>Eukaryota</taxon>
        <taxon>Fungi</taxon>
        <taxon>Dikarya</taxon>
        <taxon>Basidiomycota</taxon>
        <taxon>Agaricomycotina</taxon>
        <taxon>Agaricomycetes</taxon>
        <taxon>Agaricomycetidae</taxon>
        <taxon>Agaricales</taxon>
        <taxon>Marasmiineae</taxon>
        <taxon>Mycenaceae</taxon>
        <taxon>Mycena</taxon>
    </lineage>
</organism>
<dbReference type="PANTHER" id="PTHR43667:SF2">
    <property type="entry name" value="FATTY ACID C-METHYL TRANSFERASE"/>
    <property type="match status" value="1"/>
</dbReference>
<evidence type="ECO:0000313" key="1">
    <source>
        <dbReference type="EMBL" id="KAJ7195447.1"/>
    </source>
</evidence>
<dbReference type="PANTHER" id="PTHR43667">
    <property type="entry name" value="CYCLOPROPANE-FATTY-ACYL-PHOSPHOLIPID SYNTHASE"/>
    <property type="match status" value="1"/>
</dbReference>
<name>A0AAD6Y407_9AGAR</name>
<reference evidence="1" key="1">
    <citation type="submission" date="2023-03" db="EMBL/GenBank/DDBJ databases">
        <title>Massive genome expansion in bonnet fungi (Mycena s.s.) driven by repeated elements and novel gene families across ecological guilds.</title>
        <authorList>
            <consortium name="Lawrence Berkeley National Laboratory"/>
            <person name="Harder C.B."/>
            <person name="Miyauchi S."/>
            <person name="Viragh M."/>
            <person name="Kuo A."/>
            <person name="Thoen E."/>
            <person name="Andreopoulos B."/>
            <person name="Lu D."/>
            <person name="Skrede I."/>
            <person name="Drula E."/>
            <person name="Henrissat B."/>
            <person name="Morin E."/>
            <person name="Kohler A."/>
            <person name="Barry K."/>
            <person name="LaButti K."/>
            <person name="Morin E."/>
            <person name="Salamov A."/>
            <person name="Lipzen A."/>
            <person name="Mereny Z."/>
            <person name="Hegedus B."/>
            <person name="Baldrian P."/>
            <person name="Stursova M."/>
            <person name="Weitz H."/>
            <person name="Taylor A."/>
            <person name="Grigoriev I.V."/>
            <person name="Nagy L.G."/>
            <person name="Martin F."/>
            <person name="Kauserud H."/>
        </authorList>
    </citation>
    <scope>NUCLEOTIDE SEQUENCE</scope>
    <source>
        <strain evidence="1">9144</strain>
    </source>
</reference>
<keyword evidence="2" id="KW-1185">Reference proteome</keyword>
<comment type="caution">
    <text evidence="1">The sequence shown here is derived from an EMBL/GenBank/DDBJ whole genome shotgun (WGS) entry which is preliminary data.</text>
</comment>
<dbReference type="Gene3D" id="3.40.50.150">
    <property type="entry name" value="Vaccinia Virus protein VP39"/>
    <property type="match status" value="1"/>
</dbReference>
<dbReference type="SUPFAM" id="SSF53335">
    <property type="entry name" value="S-adenosyl-L-methionine-dependent methyltransferases"/>
    <property type="match status" value="1"/>
</dbReference>
<dbReference type="EMBL" id="JARJCW010000090">
    <property type="protein sequence ID" value="KAJ7195447.1"/>
    <property type="molecule type" value="Genomic_DNA"/>
</dbReference>
<dbReference type="InterPro" id="IPR029063">
    <property type="entry name" value="SAM-dependent_MTases_sf"/>
</dbReference>
<sequence length="497" mass="55240">MSSQLLDTPAKHPFSISGLVDSTWNRVSEAALSTGWAPVTRLAETAVVALMQKITRGQLRVLTYSRIYSFPGLGDAADDSNIKAELRVLNDAFWIRLCLMGDLGFAEAYMYGDIACDDLIFLANRKKLSNLDSMASYLFTLPQKLTSYRFLNTIGNSRSNISGQVGPSSDCFLSQDMTYSCAIFKDLDGDMKDGVERSGWSGGQGLLRLGKSSATMSSVSTAANSSVDELYEAQIRKLAHIIDKAKIQPGNRVLEIGSGWGSMAILIAQTVEGTTVDTLTLSVQQQTLAQERIAAAGLSDRINVHLMDYRNMPAVWEGAFDRVVSIEMIEAVGSEFLVRYWKTVDWAMKPVGGVGCVQVITIPEARFERYIREIDFIRKWAIFPGGFLPTLTLLLQSMKDGSSGRLIVDSVSNIGPHYARTLREWRRRFLHMFESTIVPALKREYPDVMNGPRGKDEIEVFKRNCYCEVGFTSRTLGDHIITFTREGCTDYGCTVFE</sequence>
<protein>
    <submittedName>
        <fullName evidence="1">Cyclopropane-fatty-acyl-phospholipid synthase</fullName>
    </submittedName>
</protein>
<dbReference type="Proteomes" id="UP001219525">
    <property type="component" value="Unassembled WGS sequence"/>
</dbReference>
<accession>A0AAD6Y407</accession>